<name>A0ABQ5US63_9HYPH</name>
<evidence type="ECO:0000313" key="3">
    <source>
        <dbReference type="Proteomes" id="UP001161405"/>
    </source>
</evidence>
<dbReference type="EMBL" id="BSNI01000002">
    <property type="protein sequence ID" value="GLQ17941.1"/>
    <property type="molecule type" value="Genomic_DNA"/>
</dbReference>
<sequence length="53" mass="5844">MVEKNTMSNNAKNEFREFAWNVASSLSKTTKNSTGRGGQNTHRTATGGRVRSK</sequence>
<dbReference type="Proteomes" id="UP001161405">
    <property type="component" value="Unassembled WGS sequence"/>
</dbReference>
<organism evidence="2 3">
    <name type="scientific">Maritalea porphyrae</name>
    <dbReference type="NCBI Taxonomy" id="880732"/>
    <lineage>
        <taxon>Bacteria</taxon>
        <taxon>Pseudomonadati</taxon>
        <taxon>Pseudomonadota</taxon>
        <taxon>Alphaproteobacteria</taxon>
        <taxon>Hyphomicrobiales</taxon>
        <taxon>Devosiaceae</taxon>
        <taxon>Maritalea</taxon>
    </lineage>
</organism>
<evidence type="ECO:0000256" key="1">
    <source>
        <dbReference type="SAM" id="MobiDB-lite"/>
    </source>
</evidence>
<accession>A0ABQ5US63</accession>
<feature type="region of interest" description="Disordered" evidence="1">
    <location>
        <begin position="26"/>
        <end position="53"/>
    </location>
</feature>
<reference evidence="2" key="1">
    <citation type="journal article" date="2014" name="Int. J. Syst. Evol. Microbiol.">
        <title>Complete genome of a new Firmicutes species belonging to the dominant human colonic microbiota ('Ruminococcus bicirculans') reveals two chromosomes and a selective capacity to utilize plant glucans.</title>
        <authorList>
            <consortium name="NISC Comparative Sequencing Program"/>
            <person name="Wegmann U."/>
            <person name="Louis P."/>
            <person name="Goesmann A."/>
            <person name="Henrissat B."/>
            <person name="Duncan S.H."/>
            <person name="Flint H.J."/>
        </authorList>
    </citation>
    <scope>NUCLEOTIDE SEQUENCE</scope>
    <source>
        <strain evidence="2">NBRC 107169</strain>
    </source>
</reference>
<evidence type="ECO:0000313" key="2">
    <source>
        <dbReference type="EMBL" id="GLQ17941.1"/>
    </source>
</evidence>
<reference evidence="2" key="2">
    <citation type="submission" date="2023-01" db="EMBL/GenBank/DDBJ databases">
        <title>Draft genome sequence of Maritalea porphyrae strain NBRC 107169.</title>
        <authorList>
            <person name="Sun Q."/>
            <person name="Mori K."/>
        </authorList>
    </citation>
    <scope>NUCLEOTIDE SEQUENCE</scope>
    <source>
        <strain evidence="2">NBRC 107169</strain>
    </source>
</reference>
<comment type="caution">
    <text evidence="2">The sequence shown here is derived from an EMBL/GenBank/DDBJ whole genome shotgun (WGS) entry which is preliminary data.</text>
</comment>
<feature type="compositionally biased region" description="Polar residues" evidence="1">
    <location>
        <begin position="26"/>
        <end position="44"/>
    </location>
</feature>
<keyword evidence="3" id="KW-1185">Reference proteome</keyword>
<dbReference type="RefSeq" id="WP_284364437.1">
    <property type="nucleotide sequence ID" value="NZ_BSNI01000002.1"/>
</dbReference>
<gene>
    <name evidence="2" type="ORF">GCM10007879_21900</name>
</gene>
<protein>
    <submittedName>
        <fullName evidence="2">Uncharacterized protein</fullName>
    </submittedName>
</protein>
<proteinExistence type="predicted"/>